<keyword evidence="2" id="KW-1185">Reference proteome</keyword>
<dbReference type="Proteomes" id="UP000790709">
    <property type="component" value="Unassembled WGS sequence"/>
</dbReference>
<protein>
    <submittedName>
        <fullName evidence="1">Uncharacterized protein</fullName>
    </submittedName>
</protein>
<accession>A0ACB8AXG2</accession>
<reference evidence="1" key="1">
    <citation type="journal article" date="2021" name="New Phytol.">
        <title>Evolutionary innovations through gain and loss of genes in the ectomycorrhizal Boletales.</title>
        <authorList>
            <person name="Wu G."/>
            <person name="Miyauchi S."/>
            <person name="Morin E."/>
            <person name="Kuo A."/>
            <person name="Drula E."/>
            <person name="Varga T."/>
            <person name="Kohler A."/>
            <person name="Feng B."/>
            <person name="Cao Y."/>
            <person name="Lipzen A."/>
            <person name="Daum C."/>
            <person name="Hundley H."/>
            <person name="Pangilinan J."/>
            <person name="Johnson J."/>
            <person name="Barry K."/>
            <person name="LaButti K."/>
            <person name="Ng V."/>
            <person name="Ahrendt S."/>
            <person name="Min B."/>
            <person name="Choi I.G."/>
            <person name="Park H."/>
            <person name="Plett J.M."/>
            <person name="Magnuson J."/>
            <person name="Spatafora J.W."/>
            <person name="Nagy L.G."/>
            <person name="Henrissat B."/>
            <person name="Grigoriev I.V."/>
            <person name="Yang Z.L."/>
            <person name="Xu J."/>
            <person name="Martin F.M."/>
        </authorList>
    </citation>
    <scope>NUCLEOTIDE SEQUENCE</scope>
    <source>
        <strain evidence="1">KUC20120723A-06</strain>
    </source>
</reference>
<evidence type="ECO:0000313" key="1">
    <source>
        <dbReference type="EMBL" id="KAH7918231.1"/>
    </source>
</evidence>
<dbReference type="EMBL" id="MU266825">
    <property type="protein sequence ID" value="KAH7918231.1"/>
    <property type="molecule type" value="Genomic_DNA"/>
</dbReference>
<gene>
    <name evidence="1" type="ORF">BV22DRAFT_1041901</name>
</gene>
<name>A0ACB8AXG2_9AGAM</name>
<sequence length="83" mass="9359">MELVFNSVSLITSLVIWRRSVRQSINPSCLPLPPGPRRLSFISNVLNTDAARPWPTYSAWAETYDGIVYSSTFSQHIIIVSSF</sequence>
<organism evidence="1 2">
    <name type="scientific">Leucogyrophana mollusca</name>
    <dbReference type="NCBI Taxonomy" id="85980"/>
    <lineage>
        <taxon>Eukaryota</taxon>
        <taxon>Fungi</taxon>
        <taxon>Dikarya</taxon>
        <taxon>Basidiomycota</taxon>
        <taxon>Agaricomycotina</taxon>
        <taxon>Agaricomycetes</taxon>
        <taxon>Agaricomycetidae</taxon>
        <taxon>Boletales</taxon>
        <taxon>Boletales incertae sedis</taxon>
        <taxon>Leucogyrophana</taxon>
    </lineage>
</organism>
<proteinExistence type="predicted"/>
<comment type="caution">
    <text evidence="1">The sequence shown here is derived from an EMBL/GenBank/DDBJ whole genome shotgun (WGS) entry which is preliminary data.</text>
</comment>
<evidence type="ECO:0000313" key="2">
    <source>
        <dbReference type="Proteomes" id="UP000790709"/>
    </source>
</evidence>